<dbReference type="InterPro" id="IPR027417">
    <property type="entry name" value="P-loop_NTPase"/>
</dbReference>
<organism evidence="5 6">
    <name type="scientific">Sphaeramia orbicularis</name>
    <name type="common">orbiculate cardinalfish</name>
    <dbReference type="NCBI Taxonomy" id="375764"/>
    <lineage>
        <taxon>Eukaryota</taxon>
        <taxon>Metazoa</taxon>
        <taxon>Chordata</taxon>
        <taxon>Craniata</taxon>
        <taxon>Vertebrata</taxon>
        <taxon>Euteleostomi</taxon>
        <taxon>Actinopterygii</taxon>
        <taxon>Neopterygii</taxon>
        <taxon>Teleostei</taxon>
        <taxon>Neoteleostei</taxon>
        <taxon>Acanthomorphata</taxon>
        <taxon>Gobiaria</taxon>
        <taxon>Kurtiformes</taxon>
        <taxon>Apogonoidei</taxon>
        <taxon>Apogonidae</taxon>
        <taxon>Apogoninae</taxon>
        <taxon>Sphaeramia</taxon>
    </lineage>
</organism>
<dbReference type="PROSITE" id="PS51720">
    <property type="entry name" value="G_AIG1"/>
    <property type="match status" value="1"/>
</dbReference>
<dbReference type="Proteomes" id="UP000472271">
    <property type="component" value="Chromosome 18"/>
</dbReference>
<name>A0A673CGG0_9TELE</name>
<reference evidence="5" key="3">
    <citation type="submission" date="2025-09" db="UniProtKB">
        <authorList>
            <consortium name="Ensembl"/>
        </authorList>
    </citation>
    <scope>IDENTIFICATION</scope>
</reference>
<keyword evidence="3" id="KW-0342">GTP-binding</keyword>
<dbReference type="PANTHER" id="PTHR10903:SF62">
    <property type="entry name" value="GTPASE IMAP FAMILY MEMBER 4-LIKE-RELATED"/>
    <property type="match status" value="1"/>
</dbReference>
<dbReference type="AlphaFoldDB" id="A0A673CGG0"/>
<keyword evidence="6" id="KW-1185">Reference proteome</keyword>
<dbReference type="FunFam" id="3.40.50.300:FF:000366">
    <property type="entry name" value="GTPase, IMAP family member 2"/>
    <property type="match status" value="1"/>
</dbReference>
<dbReference type="CDD" id="cd01852">
    <property type="entry name" value="AIG1"/>
    <property type="match status" value="1"/>
</dbReference>
<keyword evidence="2" id="KW-0547">Nucleotide-binding</keyword>
<feature type="domain" description="AIG1-type G" evidence="4">
    <location>
        <begin position="14"/>
        <end position="222"/>
    </location>
</feature>
<proteinExistence type="inferred from homology"/>
<dbReference type="GO" id="GO:0005525">
    <property type="term" value="F:GTP binding"/>
    <property type="evidence" value="ECO:0007669"/>
    <property type="project" value="UniProtKB-KW"/>
</dbReference>
<evidence type="ECO:0000256" key="3">
    <source>
        <dbReference type="ARBA" id="ARBA00023134"/>
    </source>
</evidence>
<dbReference type="SUPFAM" id="SSF52540">
    <property type="entry name" value="P-loop containing nucleoside triphosphate hydrolases"/>
    <property type="match status" value="1"/>
</dbReference>
<dbReference type="Gene3D" id="3.40.50.300">
    <property type="entry name" value="P-loop containing nucleotide triphosphate hydrolases"/>
    <property type="match status" value="1"/>
</dbReference>
<evidence type="ECO:0000313" key="5">
    <source>
        <dbReference type="Ensembl" id="ENSSORP00005052389.1"/>
    </source>
</evidence>
<dbReference type="PANTHER" id="PTHR10903">
    <property type="entry name" value="GTPASE, IMAP FAMILY MEMBER-RELATED"/>
    <property type="match status" value="1"/>
</dbReference>
<comment type="similarity">
    <text evidence="1">Belongs to the TRAFAC class TrmE-Era-EngA-EngB-Septin-like GTPase superfamily. AIG1/Toc34/Toc159-like paraseptin GTPase family. IAN subfamily.</text>
</comment>
<sequence>CRFNDSSKTNRITPNIRRIVLLGKTGDGKSSLINTILGEEVFKVNHSANSETKTCQSATREVNGSKVHMTDSPGFFDTDPYDENVEPVLKCMIECAPGPHAFLIVLKVGKYTKQEKAIISVILKYFSDEALKFATVVFTHGDQLEEKKTIGDFVSENPDLRKLVEKCGGRCHVFDNKYWNNQQQDEYRTNRFQIRELLKTIDKTVEENKGRYYTNEMLQSVEEDIQQEEETIRLLPGNRSPEEIREQAKHNVLKKYLPRVAGTVTGILLGALLGSLGAIIAMPGIAGGVNLAVCIGITAAIGGAVGGCEGYEAGAQADTAKEAVKLTWKKAKAFLNEIKDLLKSKKRKHIY</sequence>
<dbReference type="InParanoid" id="A0A673CGG0"/>
<dbReference type="InterPro" id="IPR006703">
    <property type="entry name" value="G_AIG1"/>
</dbReference>
<accession>A0A673CGG0</accession>
<evidence type="ECO:0000256" key="1">
    <source>
        <dbReference type="ARBA" id="ARBA00008535"/>
    </source>
</evidence>
<protein>
    <recommendedName>
        <fullName evidence="4">AIG1-type G domain-containing protein</fullName>
    </recommendedName>
</protein>
<dbReference type="Pfam" id="PF04548">
    <property type="entry name" value="AIG1"/>
    <property type="match status" value="1"/>
</dbReference>
<evidence type="ECO:0000259" key="4">
    <source>
        <dbReference type="PROSITE" id="PS51720"/>
    </source>
</evidence>
<evidence type="ECO:0000256" key="2">
    <source>
        <dbReference type="ARBA" id="ARBA00022741"/>
    </source>
</evidence>
<reference evidence="5" key="2">
    <citation type="submission" date="2025-08" db="UniProtKB">
        <authorList>
            <consortium name="Ensembl"/>
        </authorList>
    </citation>
    <scope>IDENTIFICATION</scope>
</reference>
<evidence type="ECO:0000313" key="6">
    <source>
        <dbReference type="Proteomes" id="UP000472271"/>
    </source>
</evidence>
<dbReference type="InterPro" id="IPR045058">
    <property type="entry name" value="GIMA/IAN/Toc"/>
</dbReference>
<dbReference type="Ensembl" id="ENSSORT00005053636.1">
    <property type="protein sequence ID" value="ENSSORP00005052389.1"/>
    <property type="gene ID" value="ENSSORG00005023613.1"/>
</dbReference>
<reference evidence="5" key="1">
    <citation type="submission" date="2019-06" db="EMBL/GenBank/DDBJ databases">
        <authorList>
            <consortium name="Wellcome Sanger Institute Data Sharing"/>
        </authorList>
    </citation>
    <scope>NUCLEOTIDE SEQUENCE [LARGE SCALE GENOMIC DNA]</scope>
</reference>